<reference evidence="14" key="2">
    <citation type="submission" date="2020-05" db="UniProtKB">
        <authorList>
            <consortium name="EnsemblMetazoa"/>
        </authorList>
    </citation>
    <scope>IDENTIFICATION</scope>
    <source>
        <strain evidence="14">IAEA</strain>
    </source>
</reference>
<dbReference type="Proteomes" id="UP000092460">
    <property type="component" value="Unassembled WGS sequence"/>
</dbReference>
<comment type="caution">
    <text evidence="9">Lacks conserved residue(s) required for the propagation of feature annotation.</text>
</comment>
<dbReference type="EMBL" id="JXJN01018858">
    <property type="status" value="NOT_ANNOTATED_CDS"/>
    <property type="molecule type" value="Genomic_DNA"/>
</dbReference>
<dbReference type="PROSITE" id="PS51969">
    <property type="entry name" value="CBM39"/>
    <property type="match status" value="1"/>
</dbReference>
<feature type="domain" description="CBM39" evidence="13">
    <location>
        <begin position="20"/>
        <end position="120"/>
    </location>
</feature>
<evidence type="ECO:0000256" key="2">
    <source>
        <dbReference type="ARBA" id="ARBA00008781"/>
    </source>
</evidence>
<dbReference type="SUPFAM" id="SSF49899">
    <property type="entry name" value="Concanavalin A-like lectins/glucanases"/>
    <property type="match status" value="1"/>
</dbReference>
<evidence type="ECO:0000256" key="9">
    <source>
        <dbReference type="PROSITE-ProRule" id="PRU00059"/>
    </source>
</evidence>
<sequence length="796" mass="89423">MFKILSVLFLHYLLASGQAYDVPKAKIDVNCSKGFQVSIPHADGITLFAFHAKLNEEMDGLEGGTWSRDIVKPKNGSWTFTDRITKLKLGDTLYYWTYVIYQGLGYREDDGVYVVNRCINSNTTVPGRCEAPFTKVNGSSVTCRNELLFEENFDDQVLDSNKWKLEERRANQPDYEFCLYKNDESEVLRLHDGMATIKPKKTDSILGANSIRKNFDVGPNCTGELGSVECHYEYGRSPDILEPYISAQFSTKKKFTFQYGRVEIRAKLPNAKWVFPQIWLEPTSFRYGHKDYQSGQIRLADNRFNGHKHRLQAGVILNAKEPWRSLKMCKIEGNQSIDDFHLYVLMWTPNYMAFSKDGDEYCRIEIQDDDQAFQNLRVNNGKRLPNRELLTMGTKWAPFDQEFYITLGYGIGGNNDFNDNTWYEGRPWTESDPRAKNVFWNYMRDRDEWLNNGFPFYTIGRFRNDNCVASNNQQGTCMVRGECTDNGGILAGSCSTITNQAVCCIYVRTCGATTLYNNTYFYNAGYPGTYSGGGKCTIVVQPCDSNICQLRIDFLSLSLAPPNGDGFCLTDSLQIMGGSSRVPSICGENSGQHVYVDFNGETPITIAIASSVSYTFNRQWHFQIAQLSCASATLAPSGCLQYYTQDTGTVQSFNYMSAGNSLPNAIGVPGTRQIANHRYGICIRMAANMCSITWSQVDSDNYSFTLTNDVGAVDPALLATAAVQSQDCNTDFIVIPNPQQNGENLPSDRFCGLGLVATTTATKPFVLYVNNDDNEDLDISNRGFYLAYAQNACPIV</sequence>
<reference evidence="15" key="1">
    <citation type="submission" date="2015-01" db="EMBL/GenBank/DDBJ databases">
        <authorList>
            <person name="Aksoy S."/>
            <person name="Warren W."/>
            <person name="Wilson R.K."/>
        </authorList>
    </citation>
    <scope>NUCLEOTIDE SEQUENCE [LARGE SCALE GENOMIC DNA]</scope>
    <source>
        <strain evidence="15">IAEA</strain>
    </source>
</reference>
<evidence type="ECO:0000256" key="7">
    <source>
        <dbReference type="ARBA" id="ARBA00023157"/>
    </source>
</evidence>
<keyword evidence="8" id="KW-0325">Glycoprotein</keyword>
<dbReference type="InterPro" id="IPR013320">
    <property type="entry name" value="ConA-like_dom_sf"/>
</dbReference>
<dbReference type="PANTHER" id="PTHR33236">
    <property type="entry name" value="INTRAFLAGELLAR TRANSPORT PROTEIN 122 FAMILY PROTEIN-RELATED"/>
    <property type="match status" value="1"/>
</dbReference>
<feature type="domain" description="GH16" evidence="12">
    <location>
        <begin position="191"/>
        <end position="473"/>
    </location>
</feature>
<dbReference type="InterPro" id="IPR043030">
    <property type="entry name" value="BGBP_N_sf"/>
</dbReference>
<feature type="chain" id="PRO_5008405085" description="GH16 domain-containing protein" evidence="10">
    <location>
        <begin position="20"/>
        <end position="796"/>
    </location>
</feature>
<dbReference type="VEuPathDB" id="VectorBase:GPPI037837"/>
<dbReference type="AlphaFoldDB" id="A0A1B0BQZ1"/>
<dbReference type="EnsemblMetazoa" id="GPPI037837-RA">
    <property type="protein sequence ID" value="GPPI037837-PA"/>
    <property type="gene ID" value="GPPI037837"/>
</dbReference>
<dbReference type="STRING" id="67801.A0A1B0BQZ1"/>
<dbReference type="Gene3D" id="2.60.120.200">
    <property type="match status" value="1"/>
</dbReference>
<dbReference type="InterPro" id="IPR000859">
    <property type="entry name" value="CUB_dom"/>
</dbReference>
<dbReference type="GO" id="GO:0045087">
    <property type="term" value="P:innate immune response"/>
    <property type="evidence" value="ECO:0007669"/>
    <property type="project" value="UniProtKB-KW"/>
</dbReference>
<keyword evidence="6" id="KW-0391">Immunity</keyword>
<dbReference type="Pfam" id="PF15886">
    <property type="entry name" value="CBM39"/>
    <property type="match status" value="1"/>
</dbReference>
<dbReference type="PROSITE" id="PS01180">
    <property type="entry name" value="CUB"/>
    <property type="match status" value="1"/>
</dbReference>
<dbReference type="GO" id="GO:0004553">
    <property type="term" value="F:hydrolase activity, hydrolyzing O-glycosyl compounds"/>
    <property type="evidence" value="ECO:0007669"/>
    <property type="project" value="InterPro"/>
</dbReference>
<dbReference type="PANTHER" id="PTHR33236:SF5">
    <property type="entry name" value="CUB DOMAIN-CONTAINING PROTEIN"/>
    <property type="match status" value="1"/>
</dbReference>
<dbReference type="InterPro" id="IPR035914">
    <property type="entry name" value="Sperma_CUB_dom_sf"/>
</dbReference>
<evidence type="ECO:0000313" key="15">
    <source>
        <dbReference type="Proteomes" id="UP000092460"/>
    </source>
</evidence>
<keyword evidence="4" id="KW-0399">Innate immunity</keyword>
<feature type="signal peptide" evidence="10">
    <location>
        <begin position="1"/>
        <end position="19"/>
    </location>
</feature>
<comment type="subcellular location">
    <subcellularLocation>
        <location evidence="1">Secreted</location>
    </subcellularLocation>
</comment>
<evidence type="ECO:0000259" key="11">
    <source>
        <dbReference type="PROSITE" id="PS01180"/>
    </source>
</evidence>
<feature type="domain" description="CUB" evidence="11">
    <location>
        <begin position="510"/>
        <end position="629"/>
    </location>
</feature>
<dbReference type="GO" id="GO:0045088">
    <property type="term" value="P:regulation of innate immune response"/>
    <property type="evidence" value="ECO:0007669"/>
    <property type="project" value="UniProtKB-ARBA"/>
</dbReference>
<evidence type="ECO:0000259" key="12">
    <source>
        <dbReference type="PROSITE" id="PS51762"/>
    </source>
</evidence>
<evidence type="ECO:0000256" key="3">
    <source>
        <dbReference type="ARBA" id="ARBA00022525"/>
    </source>
</evidence>
<evidence type="ECO:0000256" key="10">
    <source>
        <dbReference type="SAM" id="SignalP"/>
    </source>
</evidence>
<evidence type="ECO:0000256" key="6">
    <source>
        <dbReference type="ARBA" id="ARBA00022859"/>
    </source>
</evidence>
<dbReference type="Gene3D" id="2.60.120.290">
    <property type="entry name" value="Spermadhesin, CUB domain"/>
    <property type="match status" value="1"/>
</dbReference>
<dbReference type="FunFam" id="2.60.40.2140:FF:000001">
    <property type="entry name" value="Beta-1,3-glucan-binding protein"/>
    <property type="match status" value="1"/>
</dbReference>
<evidence type="ECO:0000259" key="13">
    <source>
        <dbReference type="PROSITE" id="PS51969"/>
    </source>
</evidence>
<keyword evidence="5 10" id="KW-0732">Signal</keyword>
<comment type="similarity">
    <text evidence="2">Belongs to the insect beta-1,3-glucan binding protein family.</text>
</comment>
<keyword evidence="15" id="KW-1185">Reference proteome</keyword>
<dbReference type="InterPro" id="IPR058698">
    <property type="entry name" value="CUB_metazoa"/>
</dbReference>
<proteinExistence type="inferred from homology"/>
<dbReference type="PROSITE" id="PS51762">
    <property type="entry name" value="GH16_2"/>
    <property type="match status" value="1"/>
</dbReference>
<dbReference type="GO" id="GO:0030246">
    <property type="term" value="F:carbohydrate binding"/>
    <property type="evidence" value="ECO:0007669"/>
    <property type="project" value="InterPro"/>
</dbReference>
<organism evidence="14 15">
    <name type="scientific">Glossina palpalis gambiensis</name>
    <dbReference type="NCBI Taxonomy" id="67801"/>
    <lineage>
        <taxon>Eukaryota</taxon>
        <taxon>Metazoa</taxon>
        <taxon>Ecdysozoa</taxon>
        <taxon>Arthropoda</taxon>
        <taxon>Hexapoda</taxon>
        <taxon>Insecta</taxon>
        <taxon>Pterygota</taxon>
        <taxon>Neoptera</taxon>
        <taxon>Endopterygota</taxon>
        <taxon>Diptera</taxon>
        <taxon>Brachycera</taxon>
        <taxon>Muscomorpha</taxon>
        <taxon>Hippoboscoidea</taxon>
        <taxon>Glossinidae</taxon>
        <taxon>Glossina</taxon>
    </lineage>
</organism>
<dbReference type="SUPFAM" id="SSF49854">
    <property type="entry name" value="Spermadhesin, CUB domain"/>
    <property type="match status" value="1"/>
</dbReference>
<evidence type="ECO:0000256" key="4">
    <source>
        <dbReference type="ARBA" id="ARBA00022588"/>
    </source>
</evidence>
<keyword evidence="7" id="KW-1015">Disulfide bond</keyword>
<dbReference type="GO" id="GO:0005975">
    <property type="term" value="P:carbohydrate metabolic process"/>
    <property type="evidence" value="ECO:0007669"/>
    <property type="project" value="InterPro"/>
</dbReference>
<evidence type="ECO:0000256" key="1">
    <source>
        <dbReference type="ARBA" id="ARBA00004613"/>
    </source>
</evidence>
<dbReference type="Pfam" id="PF26080">
    <property type="entry name" value="CUB_animal"/>
    <property type="match status" value="1"/>
</dbReference>
<accession>A0A1B0BQZ1</accession>
<dbReference type="InterPro" id="IPR031756">
    <property type="entry name" value="BGBP_N"/>
</dbReference>
<dbReference type="GO" id="GO:0005576">
    <property type="term" value="C:extracellular region"/>
    <property type="evidence" value="ECO:0007669"/>
    <property type="project" value="UniProtKB-SubCell"/>
</dbReference>
<evidence type="ECO:0000256" key="8">
    <source>
        <dbReference type="ARBA" id="ARBA00023180"/>
    </source>
</evidence>
<keyword evidence="3" id="KW-0964">Secreted</keyword>
<protein>
    <recommendedName>
        <fullName evidence="16">GH16 domain-containing protein</fullName>
    </recommendedName>
</protein>
<evidence type="ECO:0000256" key="5">
    <source>
        <dbReference type="ARBA" id="ARBA00022729"/>
    </source>
</evidence>
<evidence type="ECO:0000313" key="14">
    <source>
        <dbReference type="EnsemblMetazoa" id="GPPI037837-PA"/>
    </source>
</evidence>
<dbReference type="InterPro" id="IPR000757">
    <property type="entry name" value="Beta-glucanase-like"/>
</dbReference>
<name>A0A1B0BQZ1_9MUSC</name>
<evidence type="ECO:0008006" key="16">
    <source>
        <dbReference type="Google" id="ProtNLM"/>
    </source>
</evidence>
<dbReference type="Gene3D" id="2.60.40.2140">
    <property type="entry name" value="Beta-1,3-glucan-recognition protein, N-terminal domain"/>
    <property type="match status" value="1"/>
</dbReference>